<keyword evidence="3" id="KW-0067">ATP-binding</keyword>
<dbReference type="InterPro" id="IPR027417">
    <property type="entry name" value="P-loop_NTPase"/>
</dbReference>
<evidence type="ECO:0000256" key="1">
    <source>
        <dbReference type="SAM" id="MobiDB-lite"/>
    </source>
</evidence>
<organism evidence="3 4">
    <name type="scientific">Streptomyces typhae</name>
    <dbReference type="NCBI Taxonomy" id="2681492"/>
    <lineage>
        <taxon>Bacteria</taxon>
        <taxon>Bacillati</taxon>
        <taxon>Actinomycetota</taxon>
        <taxon>Actinomycetes</taxon>
        <taxon>Kitasatosporales</taxon>
        <taxon>Streptomycetaceae</taxon>
        <taxon>Streptomyces</taxon>
    </lineage>
</organism>
<dbReference type="InterPro" id="IPR000523">
    <property type="entry name" value="Mg_chelatse_chII-like_cat_dom"/>
</dbReference>
<evidence type="ECO:0000313" key="4">
    <source>
        <dbReference type="Proteomes" id="UP000483802"/>
    </source>
</evidence>
<feature type="domain" description="AAA+ ATPase" evidence="2">
    <location>
        <begin position="235"/>
        <end position="419"/>
    </location>
</feature>
<dbReference type="InterPro" id="IPR020568">
    <property type="entry name" value="Ribosomal_Su5_D2-typ_SF"/>
</dbReference>
<dbReference type="Gene3D" id="3.30.230.10">
    <property type="match status" value="1"/>
</dbReference>
<dbReference type="Pfam" id="PF13335">
    <property type="entry name" value="Mg_chelatase_C"/>
    <property type="match status" value="1"/>
</dbReference>
<protein>
    <submittedName>
        <fullName evidence="3">ATP-binding protein</fullName>
    </submittedName>
</protein>
<accession>A0A6L6X7X4</accession>
<dbReference type="PANTHER" id="PTHR32039">
    <property type="entry name" value="MAGNESIUM-CHELATASE SUBUNIT CHLI"/>
    <property type="match status" value="1"/>
</dbReference>
<dbReference type="Pfam" id="PF01078">
    <property type="entry name" value="Mg_chelatase"/>
    <property type="match status" value="1"/>
</dbReference>
<dbReference type="InterPro" id="IPR025158">
    <property type="entry name" value="Mg_chelat-rel_C"/>
</dbReference>
<dbReference type="InterPro" id="IPR045006">
    <property type="entry name" value="CHLI-like"/>
</dbReference>
<reference evidence="3 4" key="1">
    <citation type="submission" date="2019-11" db="EMBL/GenBank/DDBJ databases">
        <title>Streptomyces typhae sp. nov., a novel endophytic actinomycete isolated from the root of cattail pollen (Typha angustifolia L.).</title>
        <authorList>
            <person name="Peng C."/>
        </authorList>
    </citation>
    <scope>NUCLEOTIDE SEQUENCE [LARGE SCALE GENOMIC DNA]</scope>
    <source>
        <strain evidence="4">p1417</strain>
    </source>
</reference>
<keyword evidence="3" id="KW-0547">Nucleotide-binding</keyword>
<dbReference type="AlphaFoldDB" id="A0A6L6X7X4"/>
<dbReference type="RefSeq" id="WP_157169050.1">
    <property type="nucleotide sequence ID" value="NZ_WPNZ01000028.1"/>
</dbReference>
<proteinExistence type="predicted"/>
<dbReference type="InterPro" id="IPR003593">
    <property type="entry name" value="AAA+_ATPase"/>
</dbReference>
<dbReference type="InterPro" id="IPR014721">
    <property type="entry name" value="Ribsml_uS5_D2-typ_fold_subgr"/>
</dbReference>
<evidence type="ECO:0000313" key="3">
    <source>
        <dbReference type="EMBL" id="MVO89918.1"/>
    </source>
</evidence>
<dbReference type="PANTHER" id="PTHR32039:SF7">
    <property type="entry name" value="COMPETENCE PROTEIN COMM"/>
    <property type="match status" value="1"/>
</dbReference>
<dbReference type="SUPFAM" id="SSF54211">
    <property type="entry name" value="Ribosomal protein S5 domain 2-like"/>
    <property type="match status" value="1"/>
</dbReference>
<dbReference type="SUPFAM" id="SSF52540">
    <property type="entry name" value="P-loop containing nucleoside triphosphate hydrolases"/>
    <property type="match status" value="1"/>
</dbReference>
<comment type="caution">
    <text evidence="3">The sequence shown here is derived from an EMBL/GenBank/DDBJ whole genome shotgun (WGS) entry which is preliminary data.</text>
</comment>
<dbReference type="GO" id="GO:0005524">
    <property type="term" value="F:ATP binding"/>
    <property type="evidence" value="ECO:0007669"/>
    <property type="project" value="UniProtKB-KW"/>
</dbReference>
<gene>
    <name evidence="3" type="ORF">GPA10_35495</name>
</gene>
<dbReference type="EMBL" id="WPNZ01000028">
    <property type="protein sequence ID" value="MVO89918.1"/>
    <property type="molecule type" value="Genomic_DNA"/>
</dbReference>
<dbReference type="Proteomes" id="UP000483802">
    <property type="component" value="Unassembled WGS sequence"/>
</dbReference>
<keyword evidence="4" id="KW-1185">Reference proteome</keyword>
<evidence type="ECO:0000259" key="2">
    <source>
        <dbReference type="SMART" id="SM00382"/>
    </source>
</evidence>
<dbReference type="SMART" id="SM00382">
    <property type="entry name" value="AAA"/>
    <property type="match status" value="1"/>
</dbReference>
<sequence length="541" mass="56400">MGFARTCSVALVGVEGVVVEVQADLEPGVAAFTLVGLPDKSLTESRDRVRAAVVNSGGEWPQKKLTVGLSPASVPKGGSGFDLAVACAVLGAAERIDPRVLADVVMIGELGLDGRVRPVRGVLPAVLAAADAGYEQVVVPECTAAEAALVPGVSVLGVRSLRQLIAVLTDEPVPDESPDDSGRPDPLMAGLNLPGAAFGSGIAGFGAAAHDQRHDFADVVGQVSARTAMEVAAAGGHHVFLQGPPGAGKTMLAERMPTIMPRLSRAESLEVTAVHSVAGILPPGKPLVDVPPFCAPHHSATMQSLVGGGKGIARPGAVSLAHRGVLFIDEAPEFGSHALDALRQPLESGYVVIARSAGVVRLPSQFLMLLAANPCPCGRFSVVGDHCDCSPNSIRRYQSRLSGPLLDRVDLRVEVEPVTRSELTADGARGESTQVVADRVRAARERAVTRLTDTPWRTNSEVPGHELRSRWQAVPGAMAEAEHSLERGVLTARGLDRVLRVAWTVADLTGHDRPDAGDVALALQLRTGVPRGVPMVVGVRP</sequence>
<dbReference type="Pfam" id="PF13541">
    <property type="entry name" value="ChlI"/>
    <property type="match status" value="1"/>
</dbReference>
<dbReference type="Gene3D" id="3.40.50.300">
    <property type="entry name" value="P-loop containing nucleotide triphosphate hydrolases"/>
    <property type="match status" value="1"/>
</dbReference>
<feature type="region of interest" description="Disordered" evidence="1">
    <location>
        <begin position="170"/>
        <end position="189"/>
    </location>
</feature>
<name>A0A6L6X7X4_9ACTN</name>